<dbReference type="PANTHER" id="PTHR42941:SF1">
    <property type="entry name" value="SLL1037 PROTEIN"/>
    <property type="match status" value="1"/>
</dbReference>
<sequence>MNLPTKFLGMCIASLLLAAGPARAEVQITLKSAKPSSSYYKMGEQLAQALKAGSQGEIIVTLGESAGSVQNILDAESQEDDYIFTSPPVLVSLAQQGKAMFADKDNSDFGSIRALFPIPSLTMHFVMAQEAGSLTFSDLDGKSLLMDNGTFAAREGAKYIKLFGLEGKVSVVDTELSGALEALKSGKVDGFVMAGSWPAPMVVEVSEETGINLLTMDGEEVKKTKRTRMVIPGGTYAGEDDAITTTSVPMVVYTTTEMDDDTAYLLTKTFWAQKKVMARSAAWWEGVDDELMVNITGRLHPGALKFYNEVRFPIAEDQR</sequence>
<dbReference type="Proteomes" id="UP001148313">
    <property type="component" value="Unassembled WGS sequence"/>
</dbReference>
<dbReference type="NCBIfam" id="TIGR02122">
    <property type="entry name" value="TRAP_TAXI"/>
    <property type="match status" value="1"/>
</dbReference>
<dbReference type="RefSeq" id="WP_271087638.1">
    <property type="nucleotide sequence ID" value="NZ_JAPJZH010000001.1"/>
</dbReference>
<keyword evidence="1" id="KW-0732">Signal</keyword>
<name>A0ABT4VHE1_9HYPH</name>
<gene>
    <name evidence="2" type="ORF">OOZ53_02090</name>
</gene>
<proteinExistence type="predicted"/>
<dbReference type="EMBL" id="JAPJZH010000001">
    <property type="protein sequence ID" value="MDA4844115.1"/>
    <property type="molecule type" value="Genomic_DNA"/>
</dbReference>
<feature type="chain" id="PRO_5046547628" evidence="1">
    <location>
        <begin position="25"/>
        <end position="319"/>
    </location>
</feature>
<protein>
    <submittedName>
        <fullName evidence="2">TAXI family TRAP transporter solute-binding subunit</fullName>
    </submittedName>
</protein>
<comment type="caution">
    <text evidence="2">The sequence shown here is derived from an EMBL/GenBank/DDBJ whole genome shotgun (WGS) entry which is preliminary data.</text>
</comment>
<dbReference type="SUPFAM" id="SSF53850">
    <property type="entry name" value="Periplasmic binding protein-like II"/>
    <property type="match status" value="1"/>
</dbReference>
<dbReference type="InterPro" id="IPR011852">
    <property type="entry name" value="TRAP_TAXI"/>
</dbReference>
<accession>A0ABT4VHE1</accession>
<evidence type="ECO:0000313" key="3">
    <source>
        <dbReference type="Proteomes" id="UP001148313"/>
    </source>
</evidence>
<dbReference type="PANTHER" id="PTHR42941">
    <property type="entry name" value="SLL1037 PROTEIN"/>
    <property type="match status" value="1"/>
</dbReference>
<evidence type="ECO:0000256" key="1">
    <source>
        <dbReference type="SAM" id="SignalP"/>
    </source>
</evidence>
<dbReference type="Pfam" id="PF16868">
    <property type="entry name" value="NMT1_3"/>
    <property type="match status" value="1"/>
</dbReference>
<dbReference type="Gene3D" id="3.40.190.10">
    <property type="entry name" value="Periplasmic binding protein-like II"/>
    <property type="match status" value="2"/>
</dbReference>
<feature type="signal peptide" evidence="1">
    <location>
        <begin position="1"/>
        <end position="24"/>
    </location>
</feature>
<evidence type="ECO:0000313" key="2">
    <source>
        <dbReference type="EMBL" id="MDA4844115.1"/>
    </source>
</evidence>
<reference evidence="2" key="1">
    <citation type="submission" date="2022-11" db="EMBL/GenBank/DDBJ databases">
        <title>Hoeflea poritis sp. nov., isolated from scleractinian coral Porites lutea.</title>
        <authorList>
            <person name="Zhang G."/>
            <person name="Wei Q."/>
            <person name="Cai L."/>
        </authorList>
    </citation>
    <scope>NUCLEOTIDE SEQUENCE</scope>
    <source>
        <strain evidence="2">E7-10</strain>
    </source>
</reference>
<organism evidence="2 3">
    <name type="scientific">Hoeflea poritis</name>
    <dbReference type="NCBI Taxonomy" id="2993659"/>
    <lineage>
        <taxon>Bacteria</taxon>
        <taxon>Pseudomonadati</taxon>
        <taxon>Pseudomonadota</taxon>
        <taxon>Alphaproteobacteria</taxon>
        <taxon>Hyphomicrobiales</taxon>
        <taxon>Rhizobiaceae</taxon>
        <taxon>Hoeflea</taxon>
    </lineage>
</organism>
<keyword evidence="3" id="KW-1185">Reference proteome</keyword>